<dbReference type="KEGG" id="nia:A8C56_03085"/>
<dbReference type="AlphaFoldDB" id="A0A1A9I0M2"/>
<keyword evidence="2" id="KW-1185">Reference proteome</keyword>
<gene>
    <name evidence="1" type="ORF">A8C56_03085</name>
</gene>
<dbReference type="RefSeq" id="WP_067751922.1">
    <property type="nucleotide sequence ID" value="NZ_CP015772.1"/>
</dbReference>
<proteinExistence type="predicted"/>
<protein>
    <submittedName>
        <fullName evidence="1">Uncharacterized protein</fullName>
    </submittedName>
</protein>
<dbReference type="STRING" id="1176587.A8C56_03085"/>
<dbReference type="EMBL" id="CP015772">
    <property type="protein sequence ID" value="ANH80104.1"/>
    <property type="molecule type" value="Genomic_DNA"/>
</dbReference>
<name>A0A1A9I0M2_9BACT</name>
<dbReference type="Proteomes" id="UP000077667">
    <property type="component" value="Chromosome"/>
</dbReference>
<evidence type="ECO:0000313" key="2">
    <source>
        <dbReference type="Proteomes" id="UP000077667"/>
    </source>
</evidence>
<dbReference type="OrthoDB" id="662107at2"/>
<evidence type="ECO:0000313" key="1">
    <source>
        <dbReference type="EMBL" id="ANH80104.1"/>
    </source>
</evidence>
<organism evidence="1 2">
    <name type="scientific">Niabella ginsenosidivorans</name>
    <dbReference type="NCBI Taxonomy" id="1176587"/>
    <lineage>
        <taxon>Bacteria</taxon>
        <taxon>Pseudomonadati</taxon>
        <taxon>Bacteroidota</taxon>
        <taxon>Chitinophagia</taxon>
        <taxon>Chitinophagales</taxon>
        <taxon>Chitinophagaceae</taxon>
        <taxon>Niabella</taxon>
    </lineage>
</organism>
<accession>A0A1A9I0M2</accession>
<reference evidence="1 2" key="1">
    <citation type="submission" date="2016-05" db="EMBL/GenBank/DDBJ databases">
        <title>Niabella ginsenosidivorans BS26 whole genome sequencing.</title>
        <authorList>
            <person name="Im W.T."/>
            <person name="Siddiqi M.Z."/>
        </authorList>
    </citation>
    <scope>NUCLEOTIDE SEQUENCE [LARGE SCALE GENOMIC DNA]</scope>
    <source>
        <strain evidence="1 2">BS26</strain>
    </source>
</reference>
<sequence>MQRVTVTLLVFLLGALLNVACAQKKGKIIKVPSKPEIVEFPVAEIKVFQAVPDSSYLGYAQKGLANSVVRAYPDGPLTPFIQRYFDNSIHYSSDSGAKKFFIVIKELRINERTFAMKERAYARLQADAWVGAAADKYYLAASVDTCIMHGGMDVTASHGRNIGDLLFLLIHKAAASPDTAGEHTQLLTIEEVRRKANERFTVPVLLTDHYQNGIYLTYNEFLQNAPSVRHYSTQFNKKKGARFFIKDSTGNEQEIIPWGLCKDDELYKYKEHNLIPIERVANGFFISSYLENKRRRNNAVFWGALVGGIAGGVAAGAISGGQVTYIAVPYYGANVQAFMQTNIPALKKSQAEASSVDFSTGELYF</sequence>